<dbReference type="InterPro" id="IPR014710">
    <property type="entry name" value="RmlC-like_jellyroll"/>
</dbReference>
<dbReference type="AlphaFoldDB" id="A0A1S3JGJ7"/>
<accession>A0A1S3JGJ7</accession>
<dbReference type="FunFam" id="2.60.120.10:FF:000299">
    <property type="entry name" value="Predicted protein"/>
    <property type="match status" value="1"/>
</dbReference>
<dbReference type="InParanoid" id="A0A1S3JGJ7"/>
<evidence type="ECO:0000259" key="2">
    <source>
        <dbReference type="PROSITE" id="PS51184"/>
    </source>
</evidence>
<feature type="signal peptide" evidence="1">
    <location>
        <begin position="1"/>
        <end position="20"/>
    </location>
</feature>
<evidence type="ECO:0000256" key="1">
    <source>
        <dbReference type="SAM" id="SignalP"/>
    </source>
</evidence>
<organism evidence="3 4">
    <name type="scientific">Lingula anatina</name>
    <name type="common">Brachiopod</name>
    <name type="synonym">Lingula unguis</name>
    <dbReference type="NCBI Taxonomy" id="7574"/>
    <lineage>
        <taxon>Eukaryota</taxon>
        <taxon>Metazoa</taxon>
        <taxon>Spiralia</taxon>
        <taxon>Lophotrochozoa</taxon>
        <taxon>Brachiopoda</taxon>
        <taxon>Linguliformea</taxon>
        <taxon>Lingulata</taxon>
        <taxon>Lingulida</taxon>
        <taxon>Linguloidea</taxon>
        <taxon>Lingulidae</taxon>
        <taxon>Lingula</taxon>
    </lineage>
</organism>
<sequence>MGIWTLYITMCILLVKFSQCVHNLKSDDILHAVETSCVVAAVTKVPSTSKILEELQGIFKEENVTFGSLDIQGFAWPFNRKIKWANKRPNNNTHFIAFRKRKNDRTCLLPAPANMWTPEAEVYSGHVTLSSVVQFVNNVCDSFRTDSGHVSVEGLHRLDILQNLFHVVHSSENIASMSSLFNSQPNPLLLRYQSWLSKVQGSDQHDTQRGDDKNYDCVASQIDTCASSSGTAARHKHLAVCDRIHMPTKEEFFHEYVKRSKPVIIRGTMKDWAALSKWTTDYFKERYLHEEVHVKLTPNGDFEGVEKAELWEDHKTFTIPTDVKKQLHFPDLVVVRPATLNVNFSIFLEMLSNDKNHGKHRNYSAYLEYTSIPQYFPSLEQDIKEPGFVKGLLKRRHLNIWLSDGYTLGRLHFDPFDNLLFQLSGQKEVTLFDPHDNTNLYEAHIPEALLKFNKTTKQFLRKGLLDSTSMVMSPVDIRNPDFQRFPKFAGAYPMNCTINEGEALFMPAYWWHEVMSSPGQQDHRNLAVNLWYEPFFTKEFPCAECSLDVNPFYHHLL</sequence>
<feature type="chain" id="PRO_5010310106" evidence="1">
    <location>
        <begin position="21"/>
        <end position="557"/>
    </location>
</feature>
<dbReference type="OrthoDB" id="415358at2759"/>
<name>A0A1S3JGJ7_LINAN</name>
<dbReference type="SUPFAM" id="SSF51197">
    <property type="entry name" value="Clavaminate synthase-like"/>
    <property type="match status" value="1"/>
</dbReference>
<dbReference type="PANTHER" id="PTHR12461:SF83">
    <property type="entry name" value="JMJC DOMAIN-CONTAINING PROTEIN"/>
    <property type="match status" value="1"/>
</dbReference>
<dbReference type="PANTHER" id="PTHR12461">
    <property type="entry name" value="HYPOXIA-INDUCIBLE FACTOR 1 ALPHA INHIBITOR-RELATED"/>
    <property type="match status" value="1"/>
</dbReference>
<dbReference type="Proteomes" id="UP000085678">
    <property type="component" value="Unplaced"/>
</dbReference>
<proteinExistence type="predicted"/>
<dbReference type="SMART" id="SM00558">
    <property type="entry name" value="JmjC"/>
    <property type="match status" value="1"/>
</dbReference>
<dbReference type="Gene3D" id="2.60.120.10">
    <property type="entry name" value="Jelly Rolls"/>
    <property type="match status" value="1"/>
</dbReference>
<dbReference type="InterPro" id="IPR041667">
    <property type="entry name" value="Cupin_8"/>
</dbReference>
<dbReference type="STRING" id="7574.A0A1S3JGJ7"/>
<evidence type="ECO:0000313" key="4">
    <source>
        <dbReference type="RefSeq" id="XP_013409522.1"/>
    </source>
</evidence>
<gene>
    <name evidence="4" type="primary">LOC106173082</name>
</gene>
<dbReference type="KEGG" id="lak:106173082"/>
<dbReference type="InterPro" id="IPR003347">
    <property type="entry name" value="JmjC_dom"/>
</dbReference>
<keyword evidence="1" id="KW-0732">Signal</keyword>
<dbReference type="RefSeq" id="XP_013409522.1">
    <property type="nucleotide sequence ID" value="XM_013554068.1"/>
</dbReference>
<protein>
    <submittedName>
        <fullName evidence="4">Uncharacterized protein LOC106173082</fullName>
    </submittedName>
</protein>
<keyword evidence="3" id="KW-1185">Reference proteome</keyword>
<dbReference type="Pfam" id="PF13621">
    <property type="entry name" value="Cupin_8"/>
    <property type="match status" value="1"/>
</dbReference>
<reference evidence="4" key="1">
    <citation type="submission" date="2025-08" db="UniProtKB">
        <authorList>
            <consortium name="RefSeq"/>
        </authorList>
    </citation>
    <scope>IDENTIFICATION</scope>
    <source>
        <tissue evidence="4">Gonads</tissue>
    </source>
</reference>
<feature type="domain" description="JmjC" evidence="2">
    <location>
        <begin position="361"/>
        <end position="547"/>
    </location>
</feature>
<dbReference type="PROSITE" id="PS51184">
    <property type="entry name" value="JMJC"/>
    <property type="match status" value="1"/>
</dbReference>
<dbReference type="GeneID" id="106173082"/>
<evidence type="ECO:0000313" key="3">
    <source>
        <dbReference type="Proteomes" id="UP000085678"/>
    </source>
</evidence>